<dbReference type="SUPFAM" id="SSF46565">
    <property type="entry name" value="Chaperone J-domain"/>
    <property type="match status" value="1"/>
</dbReference>
<dbReference type="Gene3D" id="1.25.10.10">
    <property type="entry name" value="Leucine-rich Repeat Variant"/>
    <property type="match status" value="1"/>
</dbReference>
<reference evidence="3 4" key="1">
    <citation type="journal article" date="2015" name="Plant Cell">
        <title>Oil accumulation by the oleaginous diatom Fistulifera solaris as revealed by the genome and transcriptome.</title>
        <authorList>
            <person name="Tanaka T."/>
            <person name="Maeda Y."/>
            <person name="Veluchamy A."/>
            <person name="Tanaka M."/>
            <person name="Abida H."/>
            <person name="Marechal E."/>
            <person name="Bowler C."/>
            <person name="Muto M."/>
            <person name="Sunaga Y."/>
            <person name="Tanaka M."/>
            <person name="Yoshino T."/>
            <person name="Taniguchi T."/>
            <person name="Fukuda Y."/>
            <person name="Nemoto M."/>
            <person name="Matsumoto M."/>
            <person name="Wong P.S."/>
            <person name="Aburatani S."/>
            <person name="Fujibuchi W."/>
        </authorList>
    </citation>
    <scope>NUCLEOTIDE SEQUENCE [LARGE SCALE GENOMIC DNA]</scope>
    <source>
        <strain evidence="3 4">JPCC DA0580</strain>
    </source>
</reference>
<feature type="region of interest" description="Disordered" evidence="1">
    <location>
        <begin position="2721"/>
        <end position="2799"/>
    </location>
</feature>
<dbReference type="InterPro" id="IPR001623">
    <property type="entry name" value="DnaJ_domain"/>
</dbReference>
<protein>
    <submittedName>
        <fullName evidence="3">DnaJ homolog subfamily C member 13</fullName>
    </submittedName>
</protein>
<dbReference type="Proteomes" id="UP000198406">
    <property type="component" value="Unassembled WGS sequence"/>
</dbReference>
<dbReference type="InterPro" id="IPR044978">
    <property type="entry name" value="GRV2/DNAJC13"/>
</dbReference>
<dbReference type="SMART" id="SM00271">
    <property type="entry name" value="DnaJ"/>
    <property type="match status" value="1"/>
</dbReference>
<dbReference type="InterPro" id="IPR036869">
    <property type="entry name" value="J_dom_sf"/>
</dbReference>
<dbReference type="GO" id="GO:0006898">
    <property type="term" value="P:receptor-mediated endocytosis"/>
    <property type="evidence" value="ECO:0007669"/>
    <property type="project" value="TreeGrafter"/>
</dbReference>
<name>A0A1Z5JAW9_FISSO</name>
<feature type="compositionally biased region" description="Low complexity" evidence="1">
    <location>
        <begin position="40"/>
        <end position="86"/>
    </location>
</feature>
<dbReference type="PROSITE" id="PS50076">
    <property type="entry name" value="DNAJ_2"/>
    <property type="match status" value="1"/>
</dbReference>
<dbReference type="Gene3D" id="1.10.287.110">
    <property type="entry name" value="DnaJ domain"/>
    <property type="match status" value="1"/>
</dbReference>
<feature type="compositionally biased region" description="Polar residues" evidence="1">
    <location>
        <begin position="21"/>
        <end position="34"/>
    </location>
</feature>
<evidence type="ECO:0000256" key="1">
    <source>
        <dbReference type="SAM" id="MobiDB-lite"/>
    </source>
</evidence>
<dbReference type="InParanoid" id="A0A1Z5JAW9"/>
<feature type="region of interest" description="Disordered" evidence="1">
    <location>
        <begin position="2676"/>
        <end position="2698"/>
    </location>
</feature>
<feature type="compositionally biased region" description="Basic residues" evidence="1">
    <location>
        <begin position="1"/>
        <end position="11"/>
    </location>
</feature>
<dbReference type="InterPro" id="IPR011989">
    <property type="entry name" value="ARM-like"/>
</dbReference>
<feature type="compositionally biased region" description="Polar residues" evidence="1">
    <location>
        <begin position="2759"/>
        <end position="2770"/>
    </location>
</feature>
<feature type="region of interest" description="Disordered" evidence="1">
    <location>
        <begin position="925"/>
        <end position="944"/>
    </location>
</feature>
<evidence type="ECO:0000313" key="3">
    <source>
        <dbReference type="EMBL" id="GAX11137.1"/>
    </source>
</evidence>
<gene>
    <name evidence="3" type="ORF">FisN_9Hh228</name>
</gene>
<keyword evidence="4" id="KW-1185">Reference proteome</keyword>
<organism evidence="3 4">
    <name type="scientific">Fistulifera solaris</name>
    <name type="common">Oleaginous diatom</name>
    <dbReference type="NCBI Taxonomy" id="1519565"/>
    <lineage>
        <taxon>Eukaryota</taxon>
        <taxon>Sar</taxon>
        <taxon>Stramenopiles</taxon>
        <taxon>Ochrophyta</taxon>
        <taxon>Bacillariophyta</taxon>
        <taxon>Bacillariophyceae</taxon>
        <taxon>Bacillariophycidae</taxon>
        <taxon>Naviculales</taxon>
        <taxon>Naviculaceae</taxon>
        <taxon>Fistulifera</taxon>
    </lineage>
</organism>
<dbReference type="SUPFAM" id="SSF48371">
    <property type="entry name" value="ARM repeat"/>
    <property type="match status" value="2"/>
</dbReference>
<dbReference type="EMBL" id="BDSP01000036">
    <property type="protein sequence ID" value="GAX11137.1"/>
    <property type="molecule type" value="Genomic_DNA"/>
</dbReference>
<evidence type="ECO:0000313" key="4">
    <source>
        <dbReference type="Proteomes" id="UP000198406"/>
    </source>
</evidence>
<feature type="domain" description="J" evidence="2">
    <location>
        <begin position="1590"/>
        <end position="1656"/>
    </location>
</feature>
<accession>A0A1Z5JAW9</accession>
<feature type="region of interest" description="Disordered" evidence="1">
    <location>
        <begin position="145"/>
        <end position="175"/>
    </location>
</feature>
<dbReference type="InterPro" id="IPR045802">
    <property type="entry name" value="GRV2/DNAJC13_N"/>
</dbReference>
<dbReference type="PANTHER" id="PTHR36983:SF2">
    <property type="entry name" value="DNAJ HOMOLOG SUBFAMILY C MEMBER 13"/>
    <property type="match status" value="1"/>
</dbReference>
<dbReference type="InterPro" id="IPR016024">
    <property type="entry name" value="ARM-type_fold"/>
</dbReference>
<feature type="region of interest" description="Disordered" evidence="1">
    <location>
        <begin position="2577"/>
        <end position="2596"/>
    </location>
</feature>
<dbReference type="PANTHER" id="PTHR36983">
    <property type="entry name" value="DNAJ HOMOLOG SUBFAMILY C MEMBER 13"/>
    <property type="match status" value="1"/>
</dbReference>
<dbReference type="GO" id="GO:2000641">
    <property type="term" value="P:regulation of early endosome to late endosome transport"/>
    <property type="evidence" value="ECO:0007669"/>
    <property type="project" value="InterPro"/>
</dbReference>
<dbReference type="CDD" id="cd06257">
    <property type="entry name" value="DnaJ"/>
    <property type="match status" value="1"/>
</dbReference>
<feature type="compositionally biased region" description="Polar residues" evidence="1">
    <location>
        <begin position="2681"/>
        <end position="2698"/>
    </location>
</feature>
<dbReference type="GO" id="GO:0010008">
    <property type="term" value="C:endosome membrane"/>
    <property type="evidence" value="ECO:0007669"/>
    <property type="project" value="TreeGrafter"/>
</dbReference>
<comment type="caution">
    <text evidence="3">The sequence shown here is derived from an EMBL/GenBank/DDBJ whole genome shotgun (WGS) entry which is preliminary data.</text>
</comment>
<proteinExistence type="predicted"/>
<feature type="region of interest" description="Disordered" evidence="1">
    <location>
        <begin position="2825"/>
        <end position="2856"/>
    </location>
</feature>
<feature type="region of interest" description="Disordered" evidence="1">
    <location>
        <begin position="1"/>
        <end position="114"/>
    </location>
</feature>
<feature type="compositionally biased region" description="Polar residues" evidence="1">
    <location>
        <begin position="2837"/>
        <end position="2854"/>
    </location>
</feature>
<evidence type="ECO:0000259" key="2">
    <source>
        <dbReference type="PROSITE" id="PS50076"/>
    </source>
</evidence>
<dbReference type="OrthoDB" id="69656at2759"/>
<dbReference type="GO" id="GO:0007032">
    <property type="term" value="P:endosome organization"/>
    <property type="evidence" value="ECO:0007669"/>
    <property type="project" value="InterPro"/>
</dbReference>
<feature type="region of interest" description="Disordered" evidence="1">
    <location>
        <begin position="2538"/>
        <end position="2557"/>
    </location>
</feature>
<dbReference type="Pfam" id="PF00226">
    <property type="entry name" value="DnaJ"/>
    <property type="match status" value="1"/>
</dbReference>
<feature type="compositionally biased region" description="Low complexity" evidence="1">
    <location>
        <begin position="2725"/>
        <end position="2758"/>
    </location>
</feature>
<dbReference type="Pfam" id="PF19432">
    <property type="entry name" value="RME-8_N"/>
    <property type="match status" value="2"/>
</dbReference>
<feature type="compositionally biased region" description="Basic and acidic residues" evidence="1">
    <location>
        <begin position="160"/>
        <end position="175"/>
    </location>
</feature>
<sequence length="3087" mass="343640">MSAQNPHHRTMQGHQQQQQQTAWNPNQPAFQSQPAGGAFSPESMQQSSLQQSFQQHPTLLPPQHVQQHPPQQQQQPFSQQQIHTPQRLPGQPYPLTHAQLSPAFGAPASSNHPAVMEPVENTMKVVAGTKKLTAKLQHFFQRGHDPKVNLGFTPSQKMVSQHEKDRQERGKNDQRPLYRFQVTKLRSWRTGYTRLLILNAHDFATYDPTNDSLQETNRWPYSAITEWQAKEGETILLQVGKDVLKLSCHDVHRAHVLTALLECQDAAGQMSPSVVGVWSQVERYTRHGTTRPVHLHAKPYGLVEIHPRTNNVLQTYRYTDIRELVPVADDERGVMVHFHQPFKSCLYLVHPVGRNNRNELIRYTGDQMAILGLMTGASGTSMTIAQWMTSRRQIDVGATVISWPVRKATRRHDSAYVDDDNAFLGGIVSRQLTITSAGYLVERDGGIVSCRRLSGISGLIRLPPDEIKIEFRDGSSRTYGCSERDSMLVSLLDACSTWTNQKSRDNSGRSSGSVSVYVSNVASDGYSLTPFGQSLLTTSNVAAASQTSGAAALFQPLSIPLYCLQKVYNLATQTYAYASHIFGERQGENFNLLEECDTLVEACIEFNASVSPDSAGLPATGKDKIISGTIGALWGLLAGLFHVTSPIMPQKDAEILEERLITREFAVSTILQTLYRLSKTITGYKVSTELTTFHEAIPSLFSAFPQQDIFSQFWALRVLGVLLSGNEDSRDQESEYVNKNVIFMCGGPELVTEIVSSLVETKSSSQDRRQRVSELILMAASDILQSVLCSFHDTTSPDHFNMFVSALAQRYRGLLSALKSHSPCVIENTALLLHILLTHAPSAAKAIRDEALSLAVLLEHFYLAVYSPMEGQRFLSRYLCSLWLSGPAGCPEKRLLRRMVPHGFLTYLSMPLLSKVEEEQLDELERDSIGETSPEGSVETAYGGAGTNMDRLRSRINLAAATTIDNKKGPLVENFRIFFHVLTKDHNLPDLIWSLQTRRELRISLESEIAFMRRETEARGLDGIAWNHQQFRVDYPSLDKELVVGNIYMRLWLEAGDGFIKSWDEPVRLFEHLFRRFLCEIDRDEQITNMVIRCIEKLYAIHAAKIGPFTDVMIIVRTMCTTRSLETQHRLLKLLAVILGDSDKSDSADIPENAEQLLNIESISQLCQFVAWAHTDRSQIISNSLSRALSVGAKDILITDGSDITAAAQQSAQVSSDMVCPAVWYVASTAKIPPPPEKIRGPFRLSNLRQMIDSGSLSHYDLVTTAHVEEYDIDDQSDVVDEIQIDTGKWKRLDSVWQLRWTLCTDAGSSVISAPADVARLALNALTRILDLHKSVDNRGVPYLPIPISKRILSTRAPNNDTNPLATLCQALLCNNADLVDQAADLVYKITRQNDRAIQKLYLTGIFFFACCYQGNNFKGIAKLLHATHLEQHFRSGFSAAAAQDEIPLKERSILGQLLPEGLLHILVNYGPERFADVFVGGSDTPEVIWTFEMRKHLIEMIRQHLGDFPLRLFQNNGTEYEYCPMPGVAYPRLEKEIFCHNYYLCNLCDEGRFPDWPMAEPVEVFRSCLEHFKKSLSEDNGSSEDAQDRARQILELKVGDSIKELRKAYRRLARVYHPDKNPSGRDMFESIQASYELLQPLLEGGGKIAPFDGTSDPNLNAEAHDGLLFIASMKNIQILIQAQLLICRRYEKEMRRYKYPAYQVLLSCLRLPSSYYEMLVNENDDQILKCPFLKKEIAELIQMTTELVFRTCLVSPLNAEELVVEEGVPCLTSLLSFSMVSLLAVKKSGQSRGISDILRRIIRFTVQTLSGIMYYESGRSAAKSMDKQEVIFFDLRRCIDGSLNLNGQPSDDEEQTKAFAIDCVANMARDGILQEKLAKSGIIWPLIRATLTYDVTAESEGNSANGEGVPSMINIPAKNSVRALGMLSGSIKDSPIRDDVLSALQVLLTDPVALMLRNQRSDEILRVLNSNTETATIIWKSSMQKYLEKFIECVEEKRPFTMYTTIEEEFRVISDFCYEELKREVKVGGVYLRIFNKHGKEALGKIPNPVAFCVAMCRYLAFSLNMSKLVQDLASFGLPAEQNEGCYVESEAFLLVVASLVALCRVDGIVTSALEECPALVVSLFLSLLNVPEELEVFDSGAEALSIISSNQAFATSVANEGVLWRLVDLIESPDLHDSEHSSDGGEMKDSKRKNNGWKVLEALSSSRVIASQIVSSSVWLELLGVVVGYSQFTKTWSSRVGAAKTLSKMTWDPLAGTHIDNHLTRFLPRTLIFKLKEGPEQMLEAFDSSADTPELIWDGSMRAEIRRVLSELLDTLVETKKALGGKTENYTIPPDTIVRYQRLEKELYIGGVYVSRFLKEPTFQLRDPSSFLEHLLQRWKKELETFCSSPSAVIETSQSTAVVAEANGDVLSSVTTAIVYLCKTRDTLCDKFADWGYVPQMVDFLNSFLHRKLLGSPLLSVIRLIHVAASRMVNVEALASCGQGNTKAGIVNYMKRAIHLEGLHEDSAFMIEALKRIYEIGLGDVDKCKTGAFTTRQEFQQPLRPSASPGEGPVRKRVDAWDDPLAMMGVVQPATVPTGTGTSQGPAGNATTSKTSYVQAQYPTQTNVAPQSSTPGVQYGTYPAQPVAGHVQVQASNSTPSRLIHDQLAYQQQQPVSNNFIHSYQTAASYGYQQASSSFPQPNIQHAPSKHQVQPPQHFNATQRVHFSQPYVPQQVHGSLNAQNQSQQSQPQHQYSSGLFSTGPNIQQPTNPTNTNRSYGLQQPTHLPSANEPYGGYAASPLTNGQHSEQHMQGGYVSRSSQTLYSNVQSRNYQPLSHEQNPQAKTFVGQPSPYPESSQTNHIQRNGQSNAVPGQPLQMGMNYGFQTGIQNQQQPQPVMGPYQHVQQGNFQQGNPIKPGAIISPSPFVAEDSISNISEPTMPSAFGVNVETIPEHTPAPVQQDRPTTVEGSGIDARTREDPMIAAEQRALSTTAAPGAAHGRVSLLQQALACELCEFLIYQVLENPDLLKIRDATGAKVHSIALLKLLTKDPGFGPKFKLILSGIPEWSKYKSQDHSLLITGHEQKADYFLTDGGGPEKKLLTSG</sequence>